<dbReference type="InterPro" id="IPR013718">
    <property type="entry name" value="COQ9_C"/>
</dbReference>
<dbReference type="PANTHER" id="PTHR21427:SF19">
    <property type="entry name" value="UBIQUINONE BIOSYNTHESIS PROTEIN COQ9, MITOCHONDRIAL"/>
    <property type="match status" value="1"/>
</dbReference>
<sequence>MTDLEIRAKLLEAAKMHVPFDGWSDASFQAAIRDTGIEPGLARAACPGGATDLALTYHEEGDQLMLERLTTEDMSQMRFRDRIAAAVRFRLEAPDDKELVRRGVTLFSLPSHGAEGARAIWNTCDKIWTALGDTSDDVNWYTKRATLSGVYSATLLFWLGDESPEHADTWAFLDRRIDDVMRFEKFKAQIRDNKLLSGLLAGPLKVLDGVRAPRADAKRQQTGMPGRWTMQG</sequence>
<evidence type="ECO:0000256" key="4">
    <source>
        <dbReference type="ARBA" id="ARBA00022946"/>
    </source>
</evidence>
<evidence type="ECO:0000256" key="2">
    <source>
        <dbReference type="ARBA" id="ARBA00010766"/>
    </source>
</evidence>
<keyword evidence="9" id="KW-1185">Reference proteome</keyword>
<feature type="domain" description="COQ9 C-terminal" evidence="7">
    <location>
        <begin position="115"/>
        <end position="184"/>
    </location>
</feature>
<dbReference type="InterPro" id="IPR012762">
    <property type="entry name" value="Ubiq_biosynth_COQ9"/>
</dbReference>
<keyword evidence="4" id="KW-0809">Transit peptide</keyword>
<evidence type="ECO:0000256" key="1">
    <source>
        <dbReference type="ARBA" id="ARBA00004749"/>
    </source>
</evidence>
<evidence type="ECO:0000256" key="6">
    <source>
        <dbReference type="ARBA" id="ARBA00058104"/>
    </source>
</evidence>
<dbReference type="Proteomes" id="UP000193207">
    <property type="component" value="Unassembled WGS sequence"/>
</dbReference>
<evidence type="ECO:0000313" key="8">
    <source>
        <dbReference type="EMBL" id="SLN58428.1"/>
    </source>
</evidence>
<comment type="similarity">
    <text evidence="2">Belongs to the COQ9 family.</text>
</comment>
<evidence type="ECO:0000256" key="5">
    <source>
        <dbReference type="ARBA" id="ARBA00023121"/>
    </source>
</evidence>
<evidence type="ECO:0000259" key="7">
    <source>
        <dbReference type="Pfam" id="PF08511"/>
    </source>
</evidence>
<dbReference type="Pfam" id="PF08511">
    <property type="entry name" value="COQ9"/>
    <property type="match status" value="1"/>
</dbReference>
<dbReference type="Gene3D" id="1.10.357.10">
    <property type="entry name" value="Tetracycline Repressor, domain 2"/>
    <property type="match status" value="1"/>
</dbReference>
<dbReference type="PANTHER" id="PTHR21427">
    <property type="entry name" value="UBIQUINONE BIOSYNTHESIS PROTEIN COQ9, MITOCHONDRIAL"/>
    <property type="match status" value="1"/>
</dbReference>
<dbReference type="RefSeq" id="WP_085818763.1">
    <property type="nucleotide sequence ID" value="NZ_FWFU01000004.1"/>
</dbReference>
<comment type="function">
    <text evidence="6">Membrane-associated protein that warps the membrane surface to access and bind aromatic isoprenes with high specificity, including ubiquinone (CoQ) isoprene intermediates and presents them directly to COQ7, therefore facilitating the COQ7-mediated hydroxylase step. Participates in the biosynthesis of coenzyme Q, also named ubiquinone, an essential lipid-soluble electron transporter for aerobic cellular respiration.</text>
</comment>
<dbReference type="EMBL" id="FWFU01000004">
    <property type="protein sequence ID" value="SLN58428.1"/>
    <property type="molecule type" value="Genomic_DNA"/>
</dbReference>
<keyword evidence="3" id="KW-0831">Ubiquinone biosynthesis</keyword>
<organism evidence="8 9">
    <name type="scientific">Roseovarius halotolerans</name>
    <dbReference type="NCBI Taxonomy" id="505353"/>
    <lineage>
        <taxon>Bacteria</taxon>
        <taxon>Pseudomonadati</taxon>
        <taxon>Pseudomonadota</taxon>
        <taxon>Alphaproteobacteria</taxon>
        <taxon>Rhodobacterales</taxon>
        <taxon>Roseobacteraceae</taxon>
        <taxon>Roseovarius</taxon>
    </lineage>
</organism>
<comment type="pathway">
    <text evidence="1">Cofactor biosynthesis; ubiquinone biosynthesis.</text>
</comment>
<dbReference type="OrthoDB" id="7201143at2"/>
<evidence type="ECO:0000256" key="3">
    <source>
        <dbReference type="ARBA" id="ARBA00022688"/>
    </source>
</evidence>
<evidence type="ECO:0000313" key="9">
    <source>
        <dbReference type="Proteomes" id="UP000193207"/>
    </source>
</evidence>
<reference evidence="8 9" key="1">
    <citation type="submission" date="2017-03" db="EMBL/GenBank/DDBJ databases">
        <authorList>
            <person name="Afonso C.L."/>
            <person name="Miller P.J."/>
            <person name="Scott M.A."/>
            <person name="Spackman E."/>
            <person name="Goraichik I."/>
            <person name="Dimitrov K.M."/>
            <person name="Suarez D.L."/>
            <person name="Swayne D.E."/>
        </authorList>
    </citation>
    <scope>NUCLEOTIDE SEQUENCE [LARGE SCALE GENOMIC DNA]</scope>
    <source>
        <strain evidence="8 9">CECT 8110</strain>
    </source>
</reference>
<accession>A0A1X6ZQ86</accession>
<protein>
    <recommendedName>
        <fullName evidence="7">COQ9 C-terminal domain-containing protein</fullName>
    </recommendedName>
</protein>
<gene>
    <name evidence="8" type="ORF">ROH8110_03233</name>
</gene>
<dbReference type="AlphaFoldDB" id="A0A1X6ZQ86"/>
<keyword evidence="5" id="KW-0446">Lipid-binding</keyword>
<dbReference type="GO" id="GO:0008289">
    <property type="term" value="F:lipid binding"/>
    <property type="evidence" value="ECO:0007669"/>
    <property type="project" value="UniProtKB-KW"/>
</dbReference>
<name>A0A1X6ZQ86_9RHOB</name>
<dbReference type="NCBIfam" id="TIGR02396">
    <property type="entry name" value="diverge_rpsU"/>
    <property type="match status" value="1"/>
</dbReference>
<proteinExistence type="inferred from homology"/>
<dbReference type="GO" id="GO:0006744">
    <property type="term" value="P:ubiquinone biosynthetic process"/>
    <property type="evidence" value="ECO:0007669"/>
    <property type="project" value="UniProtKB-KW"/>
</dbReference>